<proteinExistence type="predicted"/>
<dbReference type="Pfam" id="PF20789">
    <property type="entry name" value="4HBT_3C"/>
    <property type="match status" value="1"/>
</dbReference>
<dbReference type="InterPro" id="IPR029069">
    <property type="entry name" value="HotDog_dom_sf"/>
</dbReference>
<dbReference type="PANTHER" id="PTHR38110">
    <property type="entry name" value="CHROMOSOME 23, WHOLE GENOME SHOTGUN SEQUENCE"/>
    <property type="match status" value="1"/>
</dbReference>
<dbReference type="Proteomes" id="UP000564496">
    <property type="component" value="Unassembled WGS sequence"/>
</dbReference>
<dbReference type="RefSeq" id="WP_179656695.1">
    <property type="nucleotide sequence ID" value="NZ_JACBZR010000001.1"/>
</dbReference>
<dbReference type="InterPro" id="IPR042171">
    <property type="entry name" value="Acyl-CoA_hotdog"/>
</dbReference>
<gene>
    <name evidence="3" type="ORF">BJ988_000666</name>
</gene>
<dbReference type="InterPro" id="IPR049450">
    <property type="entry name" value="ACOT8-like_C"/>
</dbReference>
<dbReference type="InterPro" id="IPR052389">
    <property type="entry name" value="Sec_Metab_Biosynth-Assoc"/>
</dbReference>
<comment type="caution">
    <text evidence="3">The sequence shown here is derived from an EMBL/GenBank/DDBJ whole genome shotgun (WGS) entry which is preliminary data.</text>
</comment>
<feature type="domain" description="Acyl-CoA thioesterase-like N-terminal HotDog" evidence="1">
    <location>
        <begin position="29"/>
        <end position="111"/>
    </location>
</feature>
<sequence length="276" mass="30095">MAESTQVSEFDRDIAVRRTDQSTYAADLAPGWVVGGGVNGGYLLAVSGNALRAHLPRHPDPIVLSAFYAGASTPGPAEVRIETKRDKGSLAIATAELWQGEELRITTTATYADLDGLHAKSSGFERVTATEPELPPLEECLSSTTAPEQVKEFVPMLDRYELCVPKEQFVWGGAKPSGEAVFTGWFRHHDREPDPLSLLQVLDALPPVTFGLELPGWAPTLELTCHIRHKPAPGWLKVTHFSRNLSGGMFEEDCEVWDSAGTLVAQARQLARLPRA</sequence>
<dbReference type="EMBL" id="JACBZR010000001">
    <property type="protein sequence ID" value="NYI76018.1"/>
    <property type="molecule type" value="Genomic_DNA"/>
</dbReference>
<evidence type="ECO:0000313" key="4">
    <source>
        <dbReference type="Proteomes" id="UP000564496"/>
    </source>
</evidence>
<dbReference type="AlphaFoldDB" id="A0A7Z0DIM4"/>
<name>A0A7Z0DIM4_9ACTN</name>
<organism evidence="3 4">
    <name type="scientific">Nocardioides panzhihuensis</name>
    <dbReference type="NCBI Taxonomy" id="860243"/>
    <lineage>
        <taxon>Bacteria</taxon>
        <taxon>Bacillati</taxon>
        <taxon>Actinomycetota</taxon>
        <taxon>Actinomycetes</taxon>
        <taxon>Propionibacteriales</taxon>
        <taxon>Nocardioidaceae</taxon>
        <taxon>Nocardioides</taxon>
    </lineage>
</organism>
<evidence type="ECO:0000259" key="2">
    <source>
        <dbReference type="Pfam" id="PF20789"/>
    </source>
</evidence>
<dbReference type="Gene3D" id="2.40.160.210">
    <property type="entry name" value="Acyl-CoA thioesterase, double hotdog domain"/>
    <property type="match status" value="1"/>
</dbReference>
<feature type="domain" description="Acyl-CoA thioesterase-like C-terminal" evidence="2">
    <location>
        <begin position="140"/>
        <end position="271"/>
    </location>
</feature>
<dbReference type="SUPFAM" id="SSF54637">
    <property type="entry name" value="Thioesterase/thiol ester dehydrase-isomerase"/>
    <property type="match status" value="2"/>
</dbReference>
<evidence type="ECO:0000259" key="1">
    <source>
        <dbReference type="Pfam" id="PF13622"/>
    </source>
</evidence>
<dbReference type="PANTHER" id="PTHR38110:SF1">
    <property type="entry name" value="THIOESTERASE DOMAIN-CONTAINING PROTEIN"/>
    <property type="match status" value="1"/>
</dbReference>
<protein>
    <submittedName>
        <fullName evidence="3">Acyl-CoA thioesterase</fullName>
    </submittedName>
</protein>
<keyword evidence="4" id="KW-1185">Reference proteome</keyword>
<accession>A0A7Z0DIM4</accession>
<reference evidence="3 4" key="1">
    <citation type="submission" date="2020-07" db="EMBL/GenBank/DDBJ databases">
        <title>Sequencing the genomes of 1000 actinobacteria strains.</title>
        <authorList>
            <person name="Klenk H.-P."/>
        </authorList>
    </citation>
    <scope>NUCLEOTIDE SEQUENCE [LARGE SCALE GENOMIC DNA]</scope>
    <source>
        <strain evidence="3 4">DSM 26487</strain>
    </source>
</reference>
<evidence type="ECO:0000313" key="3">
    <source>
        <dbReference type="EMBL" id="NYI76018.1"/>
    </source>
</evidence>
<dbReference type="InterPro" id="IPR049449">
    <property type="entry name" value="TesB_ACOT8-like_N"/>
</dbReference>
<dbReference type="Pfam" id="PF13622">
    <property type="entry name" value="4HBT_3"/>
    <property type="match status" value="1"/>
</dbReference>